<accession>A0A814NR02</accession>
<protein>
    <submittedName>
        <fullName evidence="2">Uncharacterized protein</fullName>
    </submittedName>
</protein>
<feature type="compositionally biased region" description="Low complexity" evidence="1">
    <location>
        <begin position="95"/>
        <end position="104"/>
    </location>
</feature>
<comment type="caution">
    <text evidence="2">The sequence shown here is derived from an EMBL/GenBank/DDBJ whole genome shotgun (WGS) entry which is preliminary data.</text>
</comment>
<feature type="region of interest" description="Disordered" evidence="1">
    <location>
        <begin position="90"/>
        <end position="127"/>
    </location>
</feature>
<feature type="region of interest" description="Disordered" evidence="1">
    <location>
        <begin position="155"/>
        <end position="176"/>
    </location>
</feature>
<dbReference type="Proteomes" id="UP000663829">
    <property type="component" value="Unassembled WGS sequence"/>
</dbReference>
<dbReference type="EMBL" id="CAJOBC010005388">
    <property type="protein sequence ID" value="CAF3862352.1"/>
    <property type="molecule type" value="Genomic_DNA"/>
</dbReference>
<keyword evidence="4" id="KW-1185">Reference proteome</keyword>
<gene>
    <name evidence="2" type="ORF">GPM918_LOCUS18563</name>
    <name evidence="3" type="ORF">SRO942_LOCUS18560</name>
</gene>
<reference evidence="2" key="1">
    <citation type="submission" date="2021-02" db="EMBL/GenBank/DDBJ databases">
        <authorList>
            <person name="Nowell W R."/>
        </authorList>
    </citation>
    <scope>NUCLEOTIDE SEQUENCE</scope>
</reference>
<name>A0A814NR02_9BILA</name>
<evidence type="ECO:0000256" key="1">
    <source>
        <dbReference type="SAM" id="MobiDB-lite"/>
    </source>
</evidence>
<feature type="compositionally biased region" description="Polar residues" evidence="1">
    <location>
        <begin position="165"/>
        <end position="176"/>
    </location>
</feature>
<proteinExistence type="predicted"/>
<evidence type="ECO:0000313" key="4">
    <source>
        <dbReference type="Proteomes" id="UP000663829"/>
    </source>
</evidence>
<feature type="non-terminal residue" evidence="2">
    <location>
        <position position="1"/>
    </location>
</feature>
<evidence type="ECO:0000313" key="3">
    <source>
        <dbReference type="EMBL" id="CAF3862352.1"/>
    </source>
</evidence>
<evidence type="ECO:0000313" key="2">
    <source>
        <dbReference type="EMBL" id="CAF1097157.1"/>
    </source>
</evidence>
<sequence>TDAVDDVEGVDQMGAVTVQPGEIEDSLIVTFQKKADADTALQFGMTFKERRLHIACYMGPSAQLFEENKPKHQPPQRILSETSEDELLGAHASKTPTTPSTTSTEKSAGNASAQTSSNVGDSQNNKSIENEEQLIGYGVDEDIDDEDILLGSIDREDATLPSPPSSQSTNKRSTIITPAAAMVEISDDDDELENSSQFKPSLNLDDDEDEEQLLRNLLINGHELESNLVKKLPNLKAFQFSIRCHYYESTENDIDMIIRTYQSDYWIQIYPKDIGFYYVLNRYFATFSVPYAFEHISGVSNNIVNYRSNRTLKTNINNNTVLMEKLRKIVLCDPQSSYTLKLFLFLQSNCPRLRELWFFGFTHLNDDVLPTNIQLSKIKMLLIAYDEMCQYKSVRCSLLLLPNLKVLAITHQLLLTIFNDICQDHQKRDTRCKQVDELILDYYDYQNQMKNEEDEIRRIFPNLKVYDCCLE</sequence>
<feature type="compositionally biased region" description="Polar residues" evidence="1">
    <location>
        <begin position="105"/>
        <end position="127"/>
    </location>
</feature>
<dbReference type="Proteomes" id="UP000681722">
    <property type="component" value="Unassembled WGS sequence"/>
</dbReference>
<dbReference type="AlphaFoldDB" id="A0A814NR02"/>
<dbReference type="EMBL" id="CAJNOQ010005388">
    <property type="protein sequence ID" value="CAF1097157.1"/>
    <property type="molecule type" value="Genomic_DNA"/>
</dbReference>
<organism evidence="2 4">
    <name type="scientific">Didymodactylos carnosus</name>
    <dbReference type="NCBI Taxonomy" id="1234261"/>
    <lineage>
        <taxon>Eukaryota</taxon>
        <taxon>Metazoa</taxon>
        <taxon>Spiralia</taxon>
        <taxon>Gnathifera</taxon>
        <taxon>Rotifera</taxon>
        <taxon>Eurotatoria</taxon>
        <taxon>Bdelloidea</taxon>
        <taxon>Philodinida</taxon>
        <taxon>Philodinidae</taxon>
        <taxon>Didymodactylos</taxon>
    </lineage>
</organism>